<dbReference type="EMBL" id="DF973989">
    <property type="protein sequence ID" value="GAU43695.1"/>
    <property type="molecule type" value="Genomic_DNA"/>
</dbReference>
<dbReference type="InterPro" id="IPR029058">
    <property type="entry name" value="AB_hydrolase_fold"/>
</dbReference>
<evidence type="ECO:0000313" key="3">
    <source>
        <dbReference type="Proteomes" id="UP000242715"/>
    </source>
</evidence>
<evidence type="ECO:0000313" key="2">
    <source>
        <dbReference type="EMBL" id="GAU43695.1"/>
    </source>
</evidence>
<proteinExistence type="inferred from homology"/>
<reference evidence="3" key="1">
    <citation type="journal article" date="2017" name="Front. Plant Sci.">
        <title>Climate Clever Clovers: New Paradigm to Reduce the Environmental Footprint of Ruminants by Breeding Low Methanogenic Forages Utilizing Haplotype Variation.</title>
        <authorList>
            <person name="Kaur P."/>
            <person name="Appels R."/>
            <person name="Bayer P.E."/>
            <person name="Keeble-Gagnere G."/>
            <person name="Wang J."/>
            <person name="Hirakawa H."/>
            <person name="Shirasawa K."/>
            <person name="Vercoe P."/>
            <person name="Stefanova K."/>
            <person name="Durmic Z."/>
            <person name="Nichols P."/>
            <person name="Revell C."/>
            <person name="Isobe S.N."/>
            <person name="Edwards D."/>
            <person name="Erskine W."/>
        </authorList>
    </citation>
    <scope>NUCLEOTIDE SEQUENCE [LARGE SCALE GENOMIC DNA]</scope>
    <source>
        <strain evidence="3">cv. Daliak</strain>
    </source>
</reference>
<dbReference type="Gene3D" id="3.40.50.1820">
    <property type="entry name" value="alpha/beta hydrolase"/>
    <property type="match status" value="1"/>
</dbReference>
<sequence length="193" mass="21615">MCTFVGVTHDITIPVGEVPPTVITKFYFTSLTNSTAIDYYILEKNAKLKDFERVNLAGVAIGNGLTDPVTQMVTHADNAIFHVVGAVLHADFLKSVKYMVEKLLKEGMRVLLYQGQLDLRVGVVQVEAWVKTMKWDGIVDYVNAEREIWKVNGEVAGYVQKWKSFTNVMVLGGEHLLPTDQPLNSHSMGLFRL</sequence>
<protein>
    <recommendedName>
        <fullName evidence="4">Serine carboxypeptidase-like 50</fullName>
    </recommendedName>
</protein>
<organism evidence="2 3">
    <name type="scientific">Trifolium subterraneum</name>
    <name type="common">Subterranean clover</name>
    <dbReference type="NCBI Taxonomy" id="3900"/>
    <lineage>
        <taxon>Eukaryota</taxon>
        <taxon>Viridiplantae</taxon>
        <taxon>Streptophyta</taxon>
        <taxon>Embryophyta</taxon>
        <taxon>Tracheophyta</taxon>
        <taxon>Spermatophyta</taxon>
        <taxon>Magnoliopsida</taxon>
        <taxon>eudicotyledons</taxon>
        <taxon>Gunneridae</taxon>
        <taxon>Pentapetalae</taxon>
        <taxon>rosids</taxon>
        <taxon>fabids</taxon>
        <taxon>Fabales</taxon>
        <taxon>Fabaceae</taxon>
        <taxon>Papilionoideae</taxon>
        <taxon>50 kb inversion clade</taxon>
        <taxon>NPAAA clade</taxon>
        <taxon>Hologalegina</taxon>
        <taxon>IRL clade</taxon>
        <taxon>Trifolieae</taxon>
        <taxon>Trifolium</taxon>
    </lineage>
</organism>
<dbReference type="GO" id="GO:0006508">
    <property type="term" value="P:proteolysis"/>
    <property type="evidence" value="ECO:0007669"/>
    <property type="project" value="InterPro"/>
</dbReference>
<comment type="similarity">
    <text evidence="1">Belongs to the peptidase S10 family.</text>
</comment>
<gene>
    <name evidence="2" type="ORF">TSUD_254240</name>
</gene>
<evidence type="ECO:0000256" key="1">
    <source>
        <dbReference type="ARBA" id="ARBA00009431"/>
    </source>
</evidence>
<dbReference type="OrthoDB" id="1431974at2759"/>
<name>A0A2Z6P6A9_TRISU</name>
<dbReference type="Proteomes" id="UP000242715">
    <property type="component" value="Unassembled WGS sequence"/>
</dbReference>
<evidence type="ECO:0008006" key="4">
    <source>
        <dbReference type="Google" id="ProtNLM"/>
    </source>
</evidence>
<dbReference type="Pfam" id="PF00450">
    <property type="entry name" value="Peptidase_S10"/>
    <property type="match status" value="2"/>
</dbReference>
<dbReference type="GO" id="GO:0004185">
    <property type="term" value="F:serine-type carboxypeptidase activity"/>
    <property type="evidence" value="ECO:0007669"/>
    <property type="project" value="InterPro"/>
</dbReference>
<dbReference type="SUPFAM" id="SSF53474">
    <property type="entry name" value="alpha/beta-Hydrolases"/>
    <property type="match status" value="1"/>
</dbReference>
<keyword evidence="3" id="KW-1185">Reference proteome</keyword>
<dbReference type="InterPro" id="IPR001563">
    <property type="entry name" value="Peptidase_S10"/>
</dbReference>
<dbReference type="AlphaFoldDB" id="A0A2Z6P6A9"/>
<accession>A0A2Z6P6A9</accession>